<proteinExistence type="predicted"/>
<comment type="caution">
    <text evidence="2">The sequence shown here is derived from an EMBL/GenBank/DDBJ whole genome shotgun (WGS) entry which is preliminary data.</text>
</comment>
<feature type="compositionally biased region" description="Basic and acidic residues" evidence="1">
    <location>
        <begin position="10"/>
        <end position="23"/>
    </location>
</feature>
<gene>
    <name evidence="2" type="ORF">NDU88_003876</name>
</gene>
<accession>A0AAV7UHM5</accession>
<dbReference type="Proteomes" id="UP001066276">
    <property type="component" value="Chromosome 3_1"/>
</dbReference>
<keyword evidence="3" id="KW-1185">Reference proteome</keyword>
<dbReference type="EMBL" id="JANPWB010000005">
    <property type="protein sequence ID" value="KAJ1187097.1"/>
    <property type="molecule type" value="Genomic_DNA"/>
</dbReference>
<feature type="compositionally biased region" description="Polar residues" evidence="1">
    <location>
        <begin position="97"/>
        <end position="106"/>
    </location>
</feature>
<feature type="region of interest" description="Disordered" evidence="1">
    <location>
        <begin position="65"/>
        <end position="106"/>
    </location>
</feature>
<evidence type="ECO:0000313" key="2">
    <source>
        <dbReference type="EMBL" id="KAJ1187097.1"/>
    </source>
</evidence>
<evidence type="ECO:0000313" key="3">
    <source>
        <dbReference type="Proteomes" id="UP001066276"/>
    </source>
</evidence>
<name>A0AAV7UHM5_PLEWA</name>
<organism evidence="2 3">
    <name type="scientific">Pleurodeles waltl</name>
    <name type="common">Iberian ribbed newt</name>
    <dbReference type="NCBI Taxonomy" id="8319"/>
    <lineage>
        <taxon>Eukaryota</taxon>
        <taxon>Metazoa</taxon>
        <taxon>Chordata</taxon>
        <taxon>Craniata</taxon>
        <taxon>Vertebrata</taxon>
        <taxon>Euteleostomi</taxon>
        <taxon>Amphibia</taxon>
        <taxon>Batrachia</taxon>
        <taxon>Caudata</taxon>
        <taxon>Salamandroidea</taxon>
        <taxon>Salamandridae</taxon>
        <taxon>Pleurodelinae</taxon>
        <taxon>Pleurodeles</taxon>
    </lineage>
</organism>
<feature type="region of interest" description="Disordered" evidence="1">
    <location>
        <begin position="1"/>
        <end position="23"/>
    </location>
</feature>
<reference evidence="2" key="1">
    <citation type="journal article" date="2022" name="bioRxiv">
        <title>Sequencing and chromosome-scale assembly of the giantPleurodeles waltlgenome.</title>
        <authorList>
            <person name="Brown T."/>
            <person name="Elewa A."/>
            <person name="Iarovenko S."/>
            <person name="Subramanian E."/>
            <person name="Araus A.J."/>
            <person name="Petzold A."/>
            <person name="Susuki M."/>
            <person name="Suzuki K.-i.T."/>
            <person name="Hayashi T."/>
            <person name="Toyoda A."/>
            <person name="Oliveira C."/>
            <person name="Osipova E."/>
            <person name="Leigh N.D."/>
            <person name="Simon A."/>
            <person name="Yun M.H."/>
        </authorList>
    </citation>
    <scope>NUCLEOTIDE SEQUENCE</scope>
    <source>
        <strain evidence="2">20211129_DDA</strain>
        <tissue evidence="2">Liver</tissue>
    </source>
</reference>
<evidence type="ECO:0000256" key="1">
    <source>
        <dbReference type="SAM" id="MobiDB-lite"/>
    </source>
</evidence>
<sequence>MWVEVAQPSRRADERARAERERIGGRQSMDTCVREARSWSPVSWLFFPGLLELLDTTCRKHQPTPLAGQAVRRIASRRQNQGESWARRARRRGGPPQSVQCQGASV</sequence>
<dbReference type="AlphaFoldDB" id="A0AAV7UHM5"/>
<protein>
    <submittedName>
        <fullName evidence="2">Uncharacterized protein</fullName>
    </submittedName>
</protein>